<name>A0A852UYM7_9ACTN</name>
<comment type="caution">
    <text evidence="3">The sequence shown here is derived from an EMBL/GenBank/DDBJ whole genome shotgun (WGS) entry which is preliminary data.</text>
</comment>
<gene>
    <name evidence="3" type="ORF">HDA43_002935</name>
</gene>
<dbReference type="Pfam" id="PF00106">
    <property type="entry name" value="adh_short"/>
    <property type="match status" value="1"/>
</dbReference>
<dbReference type="EMBL" id="JACCCO010000001">
    <property type="protein sequence ID" value="NYF40776.1"/>
    <property type="molecule type" value="Genomic_DNA"/>
</dbReference>
<dbReference type="InterPro" id="IPR002347">
    <property type="entry name" value="SDR_fam"/>
</dbReference>
<keyword evidence="1" id="KW-0560">Oxidoreductase</keyword>
<proteinExistence type="inferred from homology"/>
<reference evidence="3 4" key="1">
    <citation type="submission" date="2020-07" db="EMBL/GenBank/DDBJ databases">
        <title>Sequencing the genomes of 1000 actinobacteria strains.</title>
        <authorList>
            <person name="Klenk H.-P."/>
        </authorList>
    </citation>
    <scope>NUCLEOTIDE SEQUENCE [LARGE SCALE GENOMIC DNA]</scope>
    <source>
        <strain evidence="3 4">DSM 45763</strain>
    </source>
</reference>
<dbReference type="GO" id="GO:0016491">
    <property type="term" value="F:oxidoreductase activity"/>
    <property type="evidence" value="ECO:0007669"/>
    <property type="project" value="UniProtKB-KW"/>
</dbReference>
<evidence type="ECO:0000256" key="1">
    <source>
        <dbReference type="ARBA" id="ARBA00023002"/>
    </source>
</evidence>
<evidence type="ECO:0000313" key="4">
    <source>
        <dbReference type="Proteomes" id="UP000576393"/>
    </source>
</evidence>
<dbReference type="InterPro" id="IPR036291">
    <property type="entry name" value="NAD(P)-bd_dom_sf"/>
</dbReference>
<keyword evidence="4" id="KW-1185">Reference proteome</keyword>
<dbReference type="SUPFAM" id="SSF51735">
    <property type="entry name" value="NAD(P)-binding Rossmann-fold domains"/>
    <property type="match status" value="1"/>
</dbReference>
<dbReference type="PRINTS" id="PR00081">
    <property type="entry name" value="GDHRDH"/>
</dbReference>
<accession>A0A852UYM7</accession>
<dbReference type="PANTHER" id="PTHR43157">
    <property type="entry name" value="PHOSPHATIDYLINOSITOL-GLYCAN BIOSYNTHESIS CLASS F PROTEIN-RELATED"/>
    <property type="match status" value="1"/>
</dbReference>
<dbReference type="PRINTS" id="PR00080">
    <property type="entry name" value="SDRFAMILY"/>
</dbReference>
<dbReference type="Gene3D" id="3.40.50.720">
    <property type="entry name" value="NAD(P)-binding Rossmann-like Domain"/>
    <property type="match status" value="1"/>
</dbReference>
<dbReference type="Proteomes" id="UP000576393">
    <property type="component" value="Unassembled WGS sequence"/>
</dbReference>
<comment type="similarity">
    <text evidence="2">Belongs to the short-chain dehydrogenases/reductases (SDR) family.</text>
</comment>
<dbReference type="PANTHER" id="PTHR43157:SF31">
    <property type="entry name" value="PHOSPHATIDYLINOSITOL-GLYCAN BIOSYNTHESIS CLASS F PROTEIN"/>
    <property type="match status" value="1"/>
</dbReference>
<protein>
    <submittedName>
        <fullName evidence="3">NAD(P)-dependent dehydrogenase (Short-subunit alcohol dehydrogenase family)</fullName>
    </submittedName>
</protein>
<evidence type="ECO:0000313" key="3">
    <source>
        <dbReference type="EMBL" id="NYF40776.1"/>
    </source>
</evidence>
<dbReference type="AlphaFoldDB" id="A0A852UYM7"/>
<dbReference type="RefSeq" id="WP_179820935.1">
    <property type="nucleotide sequence ID" value="NZ_JACCCO010000001.1"/>
</dbReference>
<sequence>MISVITGASAGIGAAAAVELARRGHRLVLVGRDAGRLAEVAGRVAEATAASGPDAGSGAAPDTLTCDYASFDDVRALAAELRSRYPRIDVLINNAGVMTTQRRLTRDGHETMMQVNHLSPFLLTNLLLDRVAGRVITTSSRAGKSGRLDPADLDRERRKWSGWLQYGDSKQANALFTVELARRLAGTGVSATCFHPGVIRTGFAPGTFLMWMVKHIPGMGQTAEEGASTMVHLATHPDGADHPGRYFADRAPAAVPRGMSDPELARALWDASAAAVGLD</sequence>
<organism evidence="3 4">
    <name type="scientific">Streptosporangium sandarakinum</name>
    <dbReference type="NCBI Taxonomy" id="1260955"/>
    <lineage>
        <taxon>Bacteria</taxon>
        <taxon>Bacillati</taxon>
        <taxon>Actinomycetota</taxon>
        <taxon>Actinomycetes</taxon>
        <taxon>Streptosporangiales</taxon>
        <taxon>Streptosporangiaceae</taxon>
        <taxon>Streptosporangium</taxon>
    </lineage>
</organism>
<evidence type="ECO:0000256" key="2">
    <source>
        <dbReference type="RuleBase" id="RU000363"/>
    </source>
</evidence>